<organism evidence="2 3">
    <name type="scientific">Pseudonocardia halophobica</name>
    <dbReference type="NCBI Taxonomy" id="29401"/>
    <lineage>
        <taxon>Bacteria</taxon>
        <taxon>Bacillati</taxon>
        <taxon>Actinomycetota</taxon>
        <taxon>Actinomycetes</taxon>
        <taxon>Pseudonocardiales</taxon>
        <taxon>Pseudonocardiaceae</taxon>
        <taxon>Pseudonocardia</taxon>
    </lineage>
</organism>
<dbReference type="Proteomes" id="UP001143463">
    <property type="component" value="Unassembled WGS sequence"/>
</dbReference>
<protein>
    <recommendedName>
        <fullName evidence="1">Dienelactone hydrolase domain-containing protein</fullName>
    </recommendedName>
</protein>
<feature type="domain" description="Dienelactone hydrolase" evidence="1">
    <location>
        <begin position="75"/>
        <end position="201"/>
    </location>
</feature>
<dbReference type="Pfam" id="PF01738">
    <property type="entry name" value="DLH"/>
    <property type="match status" value="1"/>
</dbReference>
<reference evidence="2" key="2">
    <citation type="submission" date="2023-01" db="EMBL/GenBank/DDBJ databases">
        <authorList>
            <person name="Sun Q."/>
            <person name="Evtushenko L."/>
        </authorList>
    </citation>
    <scope>NUCLEOTIDE SEQUENCE</scope>
    <source>
        <strain evidence="2">VKM Ac-1069</strain>
    </source>
</reference>
<reference evidence="2" key="1">
    <citation type="journal article" date="2014" name="Int. J. Syst. Evol. Microbiol.">
        <title>Complete genome sequence of Corynebacterium casei LMG S-19264T (=DSM 44701T), isolated from a smear-ripened cheese.</title>
        <authorList>
            <consortium name="US DOE Joint Genome Institute (JGI-PGF)"/>
            <person name="Walter F."/>
            <person name="Albersmeier A."/>
            <person name="Kalinowski J."/>
            <person name="Ruckert C."/>
        </authorList>
    </citation>
    <scope>NUCLEOTIDE SEQUENCE</scope>
    <source>
        <strain evidence="2">VKM Ac-1069</strain>
    </source>
</reference>
<evidence type="ECO:0000313" key="3">
    <source>
        <dbReference type="Proteomes" id="UP001143463"/>
    </source>
</evidence>
<name>A0A9W6P0K3_9PSEU</name>
<evidence type="ECO:0000313" key="2">
    <source>
        <dbReference type="EMBL" id="GLL15535.1"/>
    </source>
</evidence>
<dbReference type="InterPro" id="IPR002925">
    <property type="entry name" value="Dienelactn_hydro"/>
</dbReference>
<accession>A0A9W6P0K3</accession>
<dbReference type="GO" id="GO:0016787">
    <property type="term" value="F:hydrolase activity"/>
    <property type="evidence" value="ECO:0007669"/>
    <property type="project" value="InterPro"/>
</dbReference>
<sequence>MGHEAMPRVEPETLDLDGVAVAALELGASARGAVVLLQERAAARGETAERLNLVVERGYCTLAVPHEGVGVALPAARRRLAAAGWGPEQTGVVGIGASAGAALALAGQGEVGGVVLLAPDDLEPTALAAVAVPTLVVLGGRTLGLTAAQVAALDAAGRRASELVRVVVEPEVGHGFVARSGETAGHAAWFDTWQRTVEWFDLLVSPRATPLALAWDRRHDLSTRS</sequence>
<evidence type="ECO:0000259" key="1">
    <source>
        <dbReference type="Pfam" id="PF01738"/>
    </source>
</evidence>
<dbReference type="EMBL" id="BSFQ01000048">
    <property type="protein sequence ID" value="GLL15535.1"/>
    <property type="molecule type" value="Genomic_DNA"/>
</dbReference>
<comment type="caution">
    <text evidence="2">The sequence shown here is derived from an EMBL/GenBank/DDBJ whole genome shotgun (WGS) entry which is preliminary data.</text>
</comment>
<dbReference type="InterPro" id="IPR029058">
    <property type="entry name" value="AB_hydrolase_fold"/>
</dbReference>
<dbReference type="SUPFAM" id="SSF53474">
    <property type="entry name" value="alpha/beta-Hydrolases"/>
    <property type="match status" value="1"/>
</dbReference>
<proteinExistence type="predicted"/>
<dbReference type="RefSeq" id="WP_037052844.1">
    <property type="nucleotide sequence ID" value="NZ_BAAAUZ010000062.1"/>
</dbReference>
<dbReference type="AlphaFoldDB" id="A0A9W6P0K3"/>
<dbReference type="Gene3D" id="3.40.50.1820">
    <property type="entry name" value="alpha/beta hydrolase"/>
    <property type="match status" value="1"/>
</dbReference>
<gene>
    <name evidence="2" type="ORF">GCM10017577_66860</name>
</gene>
<keyword evidence="3" id="KW-1185">Reference proteome</keyword>